<dbReference type="InterPro" id="IPR009057">
    <property type="entry name" value="Homeodomain-like_sf"/>
</dbReference>
<sequence length="204" mass="22062">MGRDGIHSPDDILDAARDVVLERGVSGATTRAIAEAAGAPTGSIYHRFGSRDGVLANMWIRAVQRSQRAYLDAIAVQTDPVEGAVGAALSIFDFARHERKDAQIVVLFRREDLIREAPKGLAEPLRTLNEPVLRAIRQLHDAMSGCPPPSGGALSFDTLLLAVFDLPYGATRRYLVRGNAPPRTIRPALELAIRAVLPPSTIKP</sequence>
<proteinExistence type="predicted"/>
<dbReference type="EMBL" id="CP089984">
    <property type="protein sequence ID" value="WXB13315.1"/>
    <property type="molecule type" value="Genomic_DNA"/>
</dbReference>
<keyword evidence="5" id="KW-1185">Reference proteome</keyword>
<dbReference type="InterPro" id="IPR001647">
    <property type="entry name" value="HTH_TetR"/>
</dbReference>
<organism evidence="4 5">
    <name type="scientific">Pendulispora albinea</name>
    <dbReference type="NCBI Taxonomy" id="2741071"/>
    <lineage>
        <taxon>Bacteria</taxon>
        <taxon>Pseudomonadati</taxon>
        <taxon>Myxococcota</taxon>
        <taxon>Myxococcia</taxon>
        <taxon>Myxococcales</taxon>
        <taxon>Sorangiineae</taxon>
        <taxon>Pendulisporaceae</taxon>
        <taxon>Pendulispora</taxon>
    </lineage>
</organism>
<reference evidence="4 5" key="1">
    <citation type="submission" date="2021-12" db="EMBL/GenBank/DDBJ databases">
        <title>Discovery of the Pendulisporaceae a myxobacterial family with distinct sporulation behavior and unique specialized metabolism.</title>
        <authorList>
            <person name="Garcia R."/>
            <person name="Popoff A."/>
            <person name="Bader C.D."/>
            <person name="Loehr J."/>
            <person name="Walesch S."/>
            <person name="Walt C."/>
            <person name="Boldt J."/>
            <person name="Bunk B."/>
            <person name="Haeckl F.J.F.P.J."/>
            <person name="Gunesch A.P."/>
            <person name="Birkelbach J."/>
            <person name="Nuebel U."/>
            <person name="Pietschmann T."/>
            <person name="Bach T."/>
            <person name="Mueller R."/>
        </authorList>
    </citation>
    <scope>NUCLEOTIDE SEQUENCE [LARGE SCALE GENOMIC DNA]</scope>
    <source>
        <strain evidence="4 5">MSr11954</strain>
    </source>
</reference>
<dbReference type="SUPFAM" id="SSF46689">
    <property type="entry name" value="Homeodomain-like"/>
    <property type="match status" value="1"/>
</dbReference>
<dbReference type="PRINTS" id="PR00455">
    <property type="entry name" value="HTHTETR"/>
</dbReference>
<evidence type="ECO:0000313" key="4">
    <source>
        <dbReference type="EMBL" id="WXB13315.1"/>
    </source>
</evidence>
<evidence type="ECO:0000256" key="1">
    <source>
        <dbReference type="ARBA" id="ARBA00023125"/>
    </source>
</evidence>
<feature type="domain" description="HTH tetR-type" evidence="3">
    <location>
        <begin position="6"/>
        <end position="66"/>
    </location>
</feature>
<gene>
    <name evidence="4" type="ORF">LZC94_36410</name>
</gene>
<accession>A0ABZ2LSK6</accession>
<dbReference type="Gene3D" id="1.10.357.10">
    <property type="entry name" value="Tetracycline Repressor, domain 2"/>
    <property type="match status" value="1"/>
</dbReference>
<dbReference type="PANTHER" id="PTHR30055:SF146">
    <property type="entry name" value="HTH-TYPE TRANSCRIPTIONAL DUAL REGULATOR CECR"/>
    <property type="match status" value="1"/>
</dbReference>
<dbReference type="Proteomes" id="UP001370348">
    <property type="component" value="Chromosome"/>
</dbReference>
<evidence type="ECO:0000259" key="3">
    <source>
        <dbReference type="PROSITE" id="PS50977"/>
    </source>
</evidence>
<keyword evidence="1 2" id="KW-0238">DNA-binding</keyword>
<name>A0ABZ2LSK6_9BACT</name>
<protein>
    <submittedName>
        <fullName evidence="4">TetR/AcrR family transcriptional regulator</fullName>
    </submittedName>
</protein>
<dbReference type="InterPro" id="IPR050109">
    <property type="entry name" value="HTH-type_TetR-like_transc_reg"/>
</dbReference>
<evidence type="ECO:0000313" key="5">
    <source>
        <dbReference type="Proteomes" id="UP001370348"/>
    </source>
</evidence>
<dbReference type="RefSeq" id="WP_394822937.1">
    <property type="nucleotide sequence ID" value="NZ_CP089984.1"/>
</dbReference>
<dbReference type="Pfam" id="PF00440">
    <property type="entry name" value="TetR_N"/>
    <property type="match status" value="1"/>
</dbReference>
<feature type="DNA-binding region" description="H-T-H motif" evidence="2">
    <location>
        <begin position="29"/>
        <end position="48"/>
    </location>
</feature>
<dbReference type="PANTHER" id="PTHR30055">
    <property type="entry name" value="HTH-TYPE TRANSCRIPTIONAL REGULATOR RUTR"/>
    <property type="match status" value="1"/>
</dbReference>
<dbReference type="PROSITE" id="PS50977">
    <property type="entry name" value="HTH_TETR_2"/>
    <property type="match status" value="1"/>
</dbReference>
<evidence type="ECO:0000256" key="2">
    <source>
        <dbReference type="PROSITE-ProRule" id="PRU00335"/>
    </source>
</evidence>